<evidence type="ECO:0000256" key="1">
    <source>
        <dbReference type="PROSITE-ProRule" id="PRU00076"/>
    </source>
</evidence>
<feature type="disulfide bond" evidence="1">
    <location>
        <begin position="112"/>
        <end position="121"/>
    </location>
</feature>
<evidence type="ECO:0000313" key="4">
    <source>
        <dbReference type="EMBL" id="CAE4609431.1"/>
    </source>
</evidence>
<dbReference type="Gene3D" id="2.10.25.10">
    <property type="entry name" value="Laminin"/>
    <property type="match status" value="1"/>
</dbReference>
<accession>A0A7S4RC95</accession>
<evidence type="ECO:0000256" key="2">
    <source>
        <dbReference type="SAM" id="SignalP"/>
    </source>
</evidence>
<dbReference type="PROSITE" id="PS00022">
    <property type="entry name" value="EGF_1"/>
    <property type="match status" value="1"/>
</dbReference>
<sequence length="608" mass="65585">MKHPFSTSLLPFLSSFFSLLKTTDASCVVRPPDKNEVCLGFWETKPSCPADYERIKYGSCGCKWGFCTKSYYKCKGIPKCCDGWSGGSSCNKPICTNGCNSGVCISPKSCDCPDGYSGSSCEIAPLPSVEKLTVLTLNFACRDVAPFSACDNCQTRFKLLAAAFANESSVEGLPDLDSVDVILAQELGTDKNNFAQISSALQDRGFKYNTGDPSPTPSDIICDDPLLFDIDDKQIGSALSGLESGGLVTWSRYPIIDTHAQNWCAHSLPVPAGYLLTLLDVAGRAITVINLHAMAEFDFGLEDSAEDVRTYQFGELSGLAKTVSDSFHGDKIPFSVVLGGDFNEDAYSRESQAPDPNCGLISSTLVERKFSSVGLDIHDACGSNVIGEATWDTTKNDLADRFSDGSAHQVLDYLIQYSSSHSGESPKNIVGVLKSKVAWNGKFCEDTFSGHTFTDTAYALSDHNTVTATFQLPQGEANSNVNAALAAFNNAIDSWTNGKLADNAACGQEDSLCFDDSDCCSKDYSWTFEGQHCDGIYCKPCNELGGPCGTQIKGSECCGYYDYSSGLGAHCELFFSGGPKCIQKFDSGASCLFNEECQSLRCNWFRCD</sequence>
<dbReference type="AlphaFoldDB" id="A0A7S4RC95"/>
<dbReference type="PROSITE" id="PS01186">
    <property type="entry name" value="EGF_2"/>
    <property type="match status" value="1"/>
</dbReference>
<keyword evidence="1" id="KW-0245">EGF-like domain</keyword>
<gene>
    <name evidence="4" type="ORF">DBRI00130_LOCUS16063</name>
</gene>
<reference evidence="4" key="1">
    <citation type="submission" date="2021-01" db="EMBL/GenBank/DDBJ databases">
        <authorList>
            <person name="Corre E."/>
            <person name="Pelletier E."/>
            <person name="Niang G."/>
            <person name="Scheremetjew M."/>
            <person name="Finn R."/>
            <person name="Kale V."/>
            <person name="Holt S."/>
            <person name="Cochrane G."/>
            <person name="Meng A."/>
            <person name="Brown T."/>
            <person name="Cohen L."/>
        </authorList>
    </citation>
    <scope>NUCLEOTIDE SEQUENCE</scope>
    <source>
        <strain evidence="4">GSO104</strain>
    </source>
</reference>
<feature type="chain" id="PRO_5030995254" description="EGF-like domain-containing protein" evidence="2">
    <location>
        <begin position="26"/>
        <end position="608"/>
    </location>
</feature>
<keyword evidence="2" id="KW-0732">Signal</keyword>
<dbReference type="EMBL" id="HBNS01020221">
    <property type="protein sequence ID" value="CAE4609431.1"/>
    <property type="molecule type" value="Transcribed_RNA"/>
</dbReference>
<feature type="signal peptide" evidence="2">
    <location>
        <begin position="1"/>
        <end position="25"/>
    </location>
</feature>
<feature type="domain" description="EGF-like" evidence="3">
    <location>
        <begin position="91"/>
        <end position="122"/>
    </location>
</feature>
<evidence type="ECO:0000259" key="3">
    <source>
        <dbReference type="PROSITE" id="PS50026"/>
    </source>
</evidence>
<dbReference type="InterPro" id="IPR000742">
    <property type="entry name" value="EGF"/>
</dbReference>
<name>A0A7S4RC95_9STRA</name>
<organism evidence="4">
    <name type="scientific">Ditylum brightwellii</name>
    <dbReference type="NCBI Taxonomy" id="49249"/>
    <lineage>
        <taxon>Eukaryota</taxon>
        <taxon>Sar</taxon>
        <taxon>Stramenopiles</taxon>
        <taxon>Ochrophyta</taxon>
        <taxon>Bacillariophyta</taxon>
        <taxon>Mediophyceae</taxon>
        <taxon>Lithodesmiophycidae</taxon>
        <taxon>Lithodesmiales</taxon>
        <taxon>Lithodesmiaceae</taxon>
        <taxon>Ditylum</taxon>
    </lineage>
</organism>
<dbReference type="InterPro" id="IPR036691">
    <property type="entry name" value="Endo/exonu/phosph_ase_sf"/>
</dbReference>
<proteinExistence type="predicted"/>
<dbReference type="PROSITE" id="PS50026">
    <property type="entry name" value="EGF_3"/>
    <property type="match status" value="1"/>
</dbReference>
<comment type="caution">
    <text evidence="1">Lacks conserved residue(s) required for the propagation of feature annotation.</text>
</comment>
<protein>
    <recommendedName>
        <fullName evidence="3">EGF-like domain-containing protein</fullName>
    </recommendedName>
</protein>
<dbReference type="Gene3D" id="3.60.10.10">
    <property type="entry name" value="Endonuclease/exonuclease/phosphatase"/>
    <property type="match status" value="1"/>
</dbReference>
<keyword evidence="1" id="KW-1015">Disulfide bond</keyword>
<dbReference type="SUPFAM" id="SSF56219">
    <property type="entry name" value="DNase I-like"/>
    <property type="match status" value="1"/>
</dbReference>